<comment type="caution">
    <text evidence="2">The sequence shown here is derived from an EMBL/GenBank/DDBJ whole genome shotgun (WGS) entry which is preliminary data.</text>
</comment>
<evidence type="ECO:0000256" key="1">
    <source>
        <dbReference type="SAM" id="MobiDB-lite"/>
    </source>
</evidence>
<reference evidence="2 3" key="1">
    <citation type="submission" date="2019-06" db="EMBL/GenBank/DDBJ databases">
        <title>Draft genomes of female and male turbot (Scophthalmus maximus).</title>
        <authorList>
            <person name="Xu H."/>
            <person name="Xu X.-W."/>
            <person name="Shao C."/>
            <person name="Chen S."/>
        </authorList>
    </citation>
    <scope>NUCLEOTIDE SEQUENCE [LARGE SCALE GENOMIC DNA]</scope>
    <source>
        <strain evidence="2">Ysfricsl-2016a</strain>
        <tissue evidence="2">Blood</tissue>
    </source>
</reference>
<proteinExistence type="predicted"/>
<feature type="compositionally biased region" description="Polar residues" evidence="1">
    <location>
        <begin position="96"/>
        <end position="107"/>
    </location>
</feature>
<evidence type="ECO:0000313" key="2">
    <source>
        <dbReference type="EMBL" id="KAF0041834.1"/>
    </source>
</evidence>
<dbReference type="AlphaFoldDB" id="A0A6A4TF31"/>
<sequence length="107" mass="12302">MELNVVFTYSTAYDLLIKSIHPVRAVQYVLRLQKQRGLRMPLTGLRCHLVIPIGPTRRKTTHTLFFPDSANGDARMSERPVSMATADRQNEREQWTEGNQIQSGRYA</sequence>
<protein>
    <submittedName>
        <fullName evidence="2">Uncharacterized protein</fullName>
    </submittedName>
</protein>
<evidence type="ECO:0000313" key="3">
    <source>
        <dbReference type="Proteomes" id="UP000438429"/>
    </source>
</evidence>
<dbReference type="Proteomes" id="UP000438429">
    <property type="component" value="Unassembled WGS sequence"/>
</dbReference>
<feature type="region of interest" description="Disordered" evidence="1">
    <location>
        <begin position="62"/>
        <end position="107"/>
    </location>
</feature>
<accession>A0A6A4TF31</accession>
<dbReference type="EMBL" id="VEVO01000005">
    <property type="protein sequence ID" value="KAF0041834.1"/>
    <property type="molecule type" value="Genomic_DNA"/>
</dbReference>
<gene>
    <name evidence="2" type="ORF">F2P81_005366</name>
</gene>
<organism evidence="2 3">
    <name type="scientific">Scophthalmus maximus</name>
    <name type="common">Turbot</name>
    <name type="synonym">Psetta maxima</name>
    <dbReference type="NCBI Taxonomy" id="52904"/>
    <lineage>
        <taxon>Eukaryota</taxon>
        <taxon>Metazoa</taxon>
        <taxon>Chordata</taxon>
        <taxon>Craniata</taxon>
        <taxon>Vertebrata</taxon>
        <taxon>Euteleostomi</taxon>
        <taxon>Actinopterygii</taxon>
        <taxon>Neopterygii</taxon>
        <taxon>Teleostei</taxon>
        <taxon>Neoteleostei</taxon>
        <taxon>Acanthomorphata</taxon>
        <taxon>Carangaria</taxon>
        <taxon>Pleuronectiformes</taxon>
        <taxon>Pleuronectoidei</taxon>
        <taxon>Scophthalmidae</taxon>
        <taxon>Scophthalmus</taxon>
    </lineage>
</organism>
<name>A0A6A4TF31_SCOMX</name>